<comment type="caution">
    <text evidence="1">The sequence shown here is derived from an EMBL/GenBank/DDBJ whole genome shotgun (WGS) entry which is preliminary data.</text>
</comment>
<reference evidence="1 2" key="1">
    <citation type="submission" date="2020-09" db="EMBL/GenBank/DDBJ databases">
        <title>De no assembly of potato wild relative species, Solanum commersonii.</title>
        <authorList>
            <person name="Cho K."/>
        </authorList>
    </citation>
    <scope>NUCLEOTIDE SEQUENCE [LARGE SCALE GENOMIC DNA]</scope>
    <source>
        <strain evidence="1">LZ3.2</strain>
        <tissue evidence="1">Leaf</tissue>
    </source>
</reference>
<dbReference type="Proteomes" id="UP000824120">
    <property type="component" value="Chromosome 1"/>
</dbReference>
<dbReference type="AlphaFoldDB" id="A0A9J6B3K3"/>
<sequence length="189" mass="22203">MESFFVRGHLNNLVELELAFEASMVSLRFFDNGKTWTLLIKKEQRQLKEQRNEVLRIVQHVWRVAKRSYPCLLFQIEQDGDKTYQRAVRRVNRRSQLTTPNDPLLYRFFKTINTLMVELNEIVVANTISPLCFRLARERGRKTKTTKLMFKRVNPSPSPTHSARESGLAKVEVVLHAITRCSRETELIQ</sequence>
<accession>A0A9J6B3K3</accession>
<proteinExistence type="predicted"/>
<keyword evidence="2" id="KW-1185">Reference proteome</keyword>
<evidence type="ECO:0000313" key="2">
    <source>
        <dbReference type="Proteomes" id="UP000824120"/>
    </source>
</evidence>
<gene>
    <name evidence="1" type="ORF">H5410_002925</name>
</gene>
<feature type="non-terminal residue" evidence="1">
    <location>
        <position position="1"/>
    </location>
</feature>
<evidence type="ECO:0000313" key="1">
    <source>
        <dbReference type="EMBL" id="KAG5631208.1"/>
    </source>
</evidence>
<protein>
    <submittedName>
        <fullName evidence="1">Uncharacterized protein</fullName>
    </submittedName>
</protein>
<organism evidence="1 2">
    <name type="scientific">Solanum commersonii</name>
    <name type="common">Commerson's wild potato</name>
    <name type="synonym">Commerson's nightshade</name>
    <dbReference type="NCBI Taxonomy" id="4109"/>
    <lineage>
        <taxon>Eukaryota</taxon>
        <taxon>Viridiplantae</taxon>
        <taxon>Streptophyta</taxon>
        <taxon>Embryophyta</taxon>
        <taxon>Tracheophyta</taxon>
        <taxon>Spermatophyta</taxon>
        <taxon>Magnoliopsida</taxon>
        <taxon>eudicotyledons</taxon>
        <taxon>Gunneridae</taxon>
        <taxon>Pentapetalae</taxon>
        <taxon>asterids</taxon>
        <taxon>lamiids</taxon>
        <taxon>Solanales</taxon>
        <taxon>Solanaceae</taxon>
        <taxon>Solanoideae</taxon>
        <taxon>Solaneae</taxon>
        <taxon>Solanum</taxon>
    </lineage>
</organism>
<name>A0A9J6B3K3_SOLCO</name>
<dbReference type="EMBL" id="JACXVP010000001">
    <property type="protein sequence ID" value="KAG5631208.1"/>
    <property type="molecule type" value="Genomic_DNA"/>
</dbReference>